<dbReference type="Pfam" id="PF04969">
    <property type="entry name" value="CS"/>
    <property type="match status" value="1"/>
</dbReference>
<name>A0A1X7UG22_AMPQE</name>
<feature type="region of interest" description="Disordered" evidence="15">
    <location>
        <begin position="1"/>
        <end position="29"/>
    </location>
</feature>
<keyword evidence="8" id="KW-0560">Oxidoreductase</keyword>
<evidence type="ECO:0000256" key="3">
    <source>
        <dbReference type="ARBA" id="ARBA00022339"/>
    </source>
</evidence>
<dbReference type="SMART" id="SM01117">
    <property type="entry name" value="Cyt-b5"/>
    <property type="match status" value="1"/>
</dbReference>
<dbReference type="InParanoid" id="A0A1X7UG22"/>
<dbReference type="InterPro" id="IPR017938">
    <property type="entry name" value="Riboflavin_synthase-like_b-brl"/>
</dbReference>
<dbReference type="InterPro" id="IPR007052">
    <property type="entry name" value="CS_dom"/>
</dbReference>
<dbReference type="Gene3D" id="3.40.50.80">
    <property type="entry name" value="Nucleotide-binding domain of ferredoxin-NADP reductase (FNR) module"/>
    <property type="match status" value="1"/>
</dbReference>
<feature type="binding site" evidence="14">
    <location>
        <position position="555"/>
    </location>
    <ligand>
        <name>FAD</name>
        <dbReference type="ChEBI" id="CHEBI:57692"/>
    </ligand>
</feature>
<evidence type="ECO:0000256" key="7">
    <source>
        <dbReference type="ARBA" id="ARBA00022827"/>
    </source>
</evidence>
<dbReference type="GO" id="GO:0090524">
    <property type="term" value="F:cytochrome-b5 reductase activity, acting on NADH"/>
    <property type="evidence" value="ECO:0007669"/>
    <property type="project" value="UniProtKB-EC"/>
</dbReference>
<evidence type="ECO:0000256" key="11">
    <source>
        <dbReference type="ARBA" id="ARBA00030883"/>
    </source>
</evidence>
<feature type="binding site" evidence="14">
    <location>
        <position position="483"/>
    </location>
    <ligand>
        <name>FAD</name>
        <dbReference type="ChEBI" id="CHEBI:57692"/>
    </ligand>
</feature>
<dbReference type="SUPFAM" id="SSF49764">
    <property type="entry name" value="HSP20-like chaperones"/>
    <property type="match status" value="1"/>
</dbReference>
<feature type="binding site" evidence="14">
    <location>
        <position position="512"/>
    </location>
    <ligand>
        <name>FAD</name>
        <dbReference type="ChEBI" id="CHEBI:57692"/>
    </ligand>
</feature>
<dbReference type="FunFam" id="3.10.120.10:FF:000001">
    <property type="entry name" value="Cytochrome b5 reductase 4"/>
    <property type="match status" value="1"/>
</dbReference>
<dbReference type="InterPro" id="IPR001709">
    <property type="entry name" value="Flavoprot_Pyr_Nucl_cyt_Rdtase"/>
</dbReference>
<dbReference type="PANTHER" id="PTHR19370:SF185">
    <property type="entry name" value="NADH-CYTOCHROME B5 REDUCTASE"/>
    <property type="match status" value="1"/>
</dbReference>
<evidence type="ECO:0000259" key="17">
    <source>
        <dbReference type="PROSITE" id="PS51203"/>
    </source>
</evidence>
<dbReference type="SUPFAM" id="SSF55856">
    <property type="entry name" value="Cytochrome b5-like heme/steroid binding domain"/>
    <property type="match status" value="1"/>
</dbReference>
<dbReference type="AlphaFoldDB" id="A0A1X7UG22"/>
<dbReference type="Proteomes" id="UP000007879">
    <property type="component" value="Unassembled WGS sequence"/>
</dbReference>
<dbReference type="InterPro" id="IPR001199">
    <property type="entry name" value="Cyt_B5-like_heme/steroid-bd"/>
</dbReference>
<keyword evidence="10" id="KW-0520">NAD</keyword>
<dbReference type="PANTHER" id="PTHR19370">
    <property type="entry name" value="NADH-CYTOCHROME B5 REDUCTASE"/>
    <property type="match status" value="1"/>
</dbReference>
<evidence type="ECO:0000256" key="6">
    <source>
        <dbReference type="ARBA" id="ARBA00022723"/>
    </source>
</evidence>
<dbReference type="EC" id="1.6.2.2" evidence="2"/>
<dbReference type="GO" id="GO:0071949">
    <property type="term" value="F:FAD binding"/>
    <property type="evidence" value="ECO:0007669"/>
    <property type="project" value="TreeGrafter"/>
</dbReference>
<keyword evidence="9" id="KW-0408">Iron</keyword>
<evidence type="ECO:0000256" key="2">
    <source>
        <dbReference type="ARBA" id="ARBA00012011"/>
    </source>
</evidence>
<feature type="region of interest" description="Disordered" evidence="15">
    <location>
        <begin position="45"/>
        <end position="99"/>
    </location>
</feature>
<evidence type="ECO:0000256" key="14">
    <source>
        <dbReference type="PIRSR" id="PIRSR601834-1"/>
    </source>
</evidence>
<dbReference type="InterPro" id="IPR001834">
    <property type="entry name" value="CBR-like"/>
</dbReference>
<dbReference type="InterPro" id="IPR008333">
    <property type="entry name" value="Cbr1-like_FAD-bd_dom"/>
</dbReference>
<feature type="compositionally biased region" description="Polar residues" evidence="15">
    <location>
        <begin position="19"/>
        <end position="29"/>
    </location>
</feature>
<keyword evidence="5 14" id="KW-0285">Flavoprotein</keyword>
<dbReference type="GO" id="GO:0046872">
    <property type="term" value="F:metal ion binding"/>
    <property type="evidence" value="ECO:0007669"/>
    <property type="project" value="UniProtKB-KW"/>
</dbReference>
<dbReference type="Pfam" id="PF00970">
    <property type="entry name" value="FAD_binding_6"/>
    <property type="match status" value="1"/>
</dbReference>
<dbReference type="STRING" id="400682.A0A1X7UG22"/>
<dbReference type="GO" id="GO:0005739">
    <property type="term" value="C:mitochondrion"/>
    <property type="evidence" value="ECO:0007669"/>
    <property type="project" value="TreeGrafter"/>
</dbReference>
<feature type="domain" description="CS" evidence="17">
    <location>
        <begin position="327"/>
        <end position="415"/>
    </location>
</feature>
<dbReference type="InterPro" id="IPR008978">
    <property type="entry name" value="HSP20-like_chaperone"/>
</dbReference>
<dbReference type="PRINTS" id="PR00371">
    <property type="entry name" value="FPNCR"/>
</dbReference>
<dbReference type="Pfam" id="PF00173">
    <property type="entry name" value="Cyt-b5"/>
    <property type="match status" value="1"/>
</dbReference>
<dbReference type="EnsemblMetazoa" id="XM_019998753.1">
    <property type="protein sequence ID" value="XP_019854312.1"/>
    <property type="gene ID" value="LOC100631665"/>
</dbReference>
<dbReference type="InterPro" id="IPR017927">
    <property type="entry name" value="FAD-bd_FR_type"/>
</dbReference>
<organism evidence="19">
    <name type="scientific">Amphimedon queenslandica</name>
    <name type="common">Sponge</name>
    <dbReference type="NCBI Taxonomy" id="400682"/>
    <lineage>
        <taxon>Eukaryota</taxon>
        <taxon>Metazoa</taxon>
        <taxon>Porifera</taxon>
        <taxon>Demospongiae</taxon>
        <taxon>Heteroscleromorpha</taxon>
        <taxon>Haplosclerida</taxon>
        <taxon>Niphatidae</taxon>
        <taxon>Amphimedon</taxon>
    </lineage>
</organism>
<gene>
    <name evidence="19" type="primary">100631665</name>
</gene>
<feature type="binding site" evidence="14">
    <location>
        <position position="505"/>
    </location>
    <ligand>
        <name>FAD</name>
        <dbReference type="ChEBI" id="CHEBI:57692"/>
    </ligand>
</feature>
<dbReference type="CDD" id="cd06466">
    <property type="entry name" value="p23_CS_SGT1_like"/>
    <property type="match status" value="1"/>
</dbReference>
<feature type="binding site" evidence="14">
    <location>
        <position position="513"/>
    </location>
    <ligand>
        <name>FAD</name>
        <dbReference type="ChEBI" id="CHEBI:57692"/>
    </ligand>
</feature>
<comment type="catalytic activity">
    <reaction evidence="13">
        <text>2 Fe(III)-[cytochrome b5] + NADH = 2 Fe(II)-[cytochrome b5] + NAD(+) + H(+)</text>
        <dbReference type="Rhea" id="RHEA:46680"/>
        <dbReference type="Rhea" id="RHEA-COMP:10438"/>
        <dbReference type="Rhea" id="RHEA-COMP:10439"/>
        <dbReference type="ChEBI" id="CHEBI:15378"/>
        <dbReference type="ChEBI" id="CHEBI:29033"/>
        <dbReference type="ChEBI" id="CHEBI:29034"/>
        <dbReference type="ChEBI" id="CHEBI:57540"/>
        <dbReference type="ChEBI" id="CHEBI:57945"/>
        <dbReference type="EC" id="1.6.2.2"/>
    </reaction>
</comment>
<accession>A0A1X7UG22</accession>
<dbReference type="PROSITE" id="PS51384">
    <property type="entry name" value="FAD_FR"/>
    <property type="match status" value="1"/>
</dbReference>
<protein>
    <recommendedName>
        <fullName evidence="3">Cytochrome b5 reductase 4</fullName>
        <ecNumber evidence="2">1.6.2.2</ecNumber>
    </recommendedName>
    <alternativeName>
        <fullName evidence="12">Flavohemoprotein b5/b5R</fullName>
    </alternativeName>
    <alternativeName>
        <fullName evidence="11">cb5/cb5R</fullName>
    </alternativeName>
</protein>
<evidence type="ECO:0000256" key="8">
    <source>
        <dbReference type="ARBA" id="ARBA00023002"/>
    </source>
</evidence>
<dbReference type="CDD" id="cd06183">
    <property type="entry name" value="cyt_b5_reduct_like"/>
    <property type="match status" value="1"/>
</dbReference>
<evidence type="ECO:0000259" key="18">
    <source>
        <dbReference type="PROSITE" id="PS51384"/>
    </source>
</evidence>
<evidence type="ECO:0000256" key="12">
    <source>
        <dbReference type="ARBA" id="ARBA00031842"/>
    </source>
</evidence>
<keyword evidence="20" id="KW-1185">Reference proteome</keyword>
<dbReference type="SUPFAM" id="SSF63380">
    <property type="entry name" value="Riboflavin synthase domain-like"/>
    <property type="match status" value="1"/>
</dbReference>
<dbReference type="FunFam" id="3.40.50.80:FF:000021">
    <property type="entry name" value="Cytochrome b5 reductase 4"/>
    <property type="match status" value="1"/>
</dbReference>
<dbReference type="OrthoDB" id="432299at2759"/>
<dbReference type="KEGG" id="aqu:100631665"/>
<evidence type="ECO:0000259" key="16">
    <source>
        <dbReference type="PROSITE" id="PS50255"/>
    </source>
</evidence>
<dbReference type="SUPFAM" id="SSF52343">
    <property type="entry name" value="Ferredoxin reductase-like, C-terminal NADP-linked domain"/>
    <property type="match status" value="1"/>
</dbReference>
<dbReference type="InterPro" id="IPR039261">
    <property type="entry name" value="FNR_nucleotide-bd"/>
</dbReference>
<dbReference type="eggNOG" id="KOG0534">
    <property type="taxonomic scope" value="Eukaryota"/>
</dbReference>
<sequence length="682" mass="75477">MATIKPPVPLLRLPGLSVGDNSPDTTTETGEARAFKFVFTDCQTKGKHSHPLSLSIRSKEQQSEKMTAAGPATLMLPGDRRQPALTPPPSSLTLSLPQSPQIKRSISAPGLKVRQRASLGPGCSMMDWIRLCKNTPDMAGNGGTPRPVSREELARHCTEDDAWTCYNGKVYNITAYFRFHPGGKEDLMKAAGKDCTILFDEAHKWVNIQSMLKRCYVGDLADTCPFHTNDLTNDELSARRGSFRSRSGSRTLSNLKLGVPETKIIINGMNRQAVAKRESESSEDALVHTPQSPVNPPIHVVEETDSSTAVIVIPPSPIRKNSDASRPTVPRYDWYQTEKNLMIHIFTHNKNLKESDIVADLNGQVLEAEILIDNWIYQLKINLLHSVSELQVSIHSTKVEIRLTKVTDIRWESVGTSMPGNDQMVASSNRVKTYRPCTVKSIETVTHDTKVFTLSVPPSSHLSVPVGHHVSLRAGEKGHEIERDYTPIKSFGSPSSSSSIKLMIKLYSDGAMSQYLSKLKKGDALTVSNPSGTFDANRLQSIKDSILIAAGSGVTPMFGLLHDLLNRPSSSSGDKEEQPSKHHLIFANKTEKDIIWRKELDKLAKDNKNFKVTHILSSPDKSWNGYKGRVTPEFLQSHLPAPSFLDKQQRLICVCGPQPFTTSVLSALLEMDYPESCIHVFD</sequence>
<dbReference type="Pfam" id="PF00175">
    <property type="entry name" value="NAD_binding_1"/>
    <property type="match status" value="1"/>
</dbReference>
<evidence type="ECO:0000256" key="13">
    <source>
        <dbReference type="ARBA" id="ARBA00047682"/>
    </source>
</evidence>
<evidence type="ECO:0000313" key="20">
    <source>
        <dbReference type="Proteomes" id="UP000007879"/>
    </source>
</evidence>
<dbReference type="Gene3D" id="2.60.40.790">
    <property type="match status" value="1"/>
</dbReference>
<evidence type="ECO:0000256" key="9">
    <source>
        <dbReference type="ARBA" id="ARBA00023004"/>
    </source>
</evidence>
<evidence type="ECO:0000256" key="1">
    <source>
        <dbReference type="ARBA" id="ARBA00001974"/>
    </source>
</evidence>
<keyword evidence="7 14" id="KW-0274">FAD</keyword>
<dbReference type="Gene3D" id="2.40.30.10">
    <property type="entry name" value="Translation factors"/>
    <property type="match status" value="1"/>
</dbReference>
<dbReference type="eggNOG" id="KOG0536">
    <property type="taxonomic scope" value="Eukaryota"/>
</dbReference>
<proteinExistence type="predicted"/>
<dbReference type="InterPro" id="IPR036400">
    <property type="entry name" value="Cyt_B5-like_heme/steroid_sf"/>
</dbReference>
<evidence type="ECO:0000256" key="15">
    <source>
        <dbReference type="SAM" id="MobiDB-lite"/>
    </source>
</evidence>
<feature type="domain" description="FAD-binding FR-type" evidence="18">
    <location>
        <begin position="432"/>
        <end position="537"/>
    </location>
</feature>
<dbReference type="PROSITE" id="PS51203">
    <property type="entry name" value="CS"/>
    <property type="match status" value="1"/>
</dbReference>
<feature type="binding site" evidence="14">
    <location>
        <position position="485"/>
    </location>
    <ligand>
        <name>FAD</name>
        <dbReference type="ChEBI" id="CHEBI:57692"/>
    </ligand>
</feature>
<reference evidence="19" key="2">
    <citation type="submission" date="2017-05" db="UniProtKB">
        <authorList>
            <consortium name="EnsemblMetazoa"/>
        </authorList>
    </citation>
    <scope>IDENTIFICATION</scope>
</reference>
<dbReference type="OMA" id="WYMLDSA"/>
<feature type="domain" description="Cytochrome b5 heme-binding" evidence="16">
    <location>
        <begin position="145"/>
        <end position="221"/>
    </location>
</feature>
<evidence type="ECO:0000256" key="5">
    <source>
        <dbReference type="ARBA" id="ARBA00022630"/>
    </source>
</evidence>
<evidence type="ECO:0000256" key="4">
    <source>
        <dbReference type="ARBA" id="ARBA00022617"/>
    </source>
</evidence>
<dbReference type="Gene3D" id="3.10.120.10">
    <property type="entry name" value="Cytochrome b5-like heme/steroid binding domain"/>
    <property type="match status" value="1"/>
</dbReference>
<dbReference type="EnsemblMetazoa" id="Aqu2.1.26914_001">
    <property type="protein sequence ID" value="Aqu2.1.26914_001"/>
    <property type="gene ID" value="Aqu2.1.26914"/>
</dbReference>
<dbReference type="InterPro" id="IPR001433">
    <property type="entry name" value="OxRdtase_FAD/NAD-bd"/>
</dbReference>
<comment type="cofactor">
    <cofactor evidence="1 14">
        <name>FAD</name>
        <dbReference type="ChEBI" id="CHEBI:57692"/>
    </cofactor>
</comment>
<keyword evidence="6" id="KW-0479">Metal-binding</keyword>
<dbReference type="PRINTS" id="PR00406">
    <property type="entry name" value="CYTB5RDTASE"/>
</dbReference>
<dbReference type="PROSITE" id="PS50255">
    <property type="entry name" value="CYTOCHROME_B5_2"/>
    <property type="match status" value="1"/>
</dbReference>
<keyword evidence="4" id="KW-0349">Heme</keyword>
<evidence type="ECO:0000313" key="19">
    <source>
        <dbReference type="EnsemblMetazoa" id="Aqu2.1.26914_001"/>
    </source>
</evidence>
<dbReference type="PRINTS" id="PR00363">
    <property type="entry name" value="CYTOCHROMEB5"/>
</dbReference>
<reference evidence="20" key="1">
    <citation type="journal article" date="2010" name="Nature">
        <title>The Amphimedon queenslandica genome and the evolution of animal complexity.</title>
        <authorList>
            <person name="Srivastava M."/>
            <person name="Simakov O."/>
            <person name="Chapman J."/>
            <person name="Fahey B."/>
            <person name="Gauthier M.E."/>
            <person name="Mitros T."/>
            <person name="Richards G.S."/>
            <person name="Conaco C."/>
            <person name="Dacre M."/>
            <person name="Hellsten U."/>
            <person name="Larroux C."/>
            <person name="Putnam N.H."/>
            <person name="Stanke M."/>
            <person name="Adamska M."/>
            <person name="Darling A."/>
            <person name="Degnan S.M."/>
            <person name="Oakley T.H."/>
            <person name="Plachetzki D.C."/>
            <person name="Zhai Y."/>
            <person name="Adamski M."/>
            <person name="Calcino A."/>
            <person name="Cummins S.F."/>
            <person name="Goodstein D.M."/>
            <person name="Harris C."/>
            <person name="Jackson D.J."/>
            <person name="Leys S.P."/>
            <person name="Shu S."/>
            <person name="Woodcroft B.J."/>
            <person name="Vervoort M."/>
            <person name="Kosik K.S."/>
            <person name="Manning G."/>
            <person name="Degnan B.M."/>
            <person name="Rokhsar D.S."/>
        </authorList>
    </citation>
    <scope>NUCLEOTIDE SEQUENCE [LARGE SCALE GENOMIC DNA]</scope>
</reference>
<evidence type="ECO:0000256" key="10">
    <source>
        <dbReference type="ARBA" id="ARBA00023027"/>
    </source>
</evidence>